<gene>
    <name evidence="2" type="ORF">E5163_09860</name>
</gene>
<accession>A0A4S2GYE2</accession>
<dbReference type="SUPFAM" id="SSF111369">
    <property type="entry name" value="HlyD-like secretion proteins"/>
    <property type="match status" value="1"/>
</dbReference>
<proteinExistence type="predicted"/>
<dbReference type="PROSITE" id="PS51257">
    <property type="entry name" value="PROKAR_LIPOPROTEIN"/>
    <property type="match status" value="1"/>
</dbReference>
<evidence type="ECO:0000256" key="1">
    <source>
        <dbReference type="SAM" id="Coils"/>
    </source>
</evidence>
<reference evidence="2 3" key="1">
    <citation type="journal article" date="2017" name="Int. J. Syst. Evol. Microbiol.">
        <title>Marinicauda algicola sp. nov., isolated from a marine red alga Rhodosorus marinus.</title>
        <authorList>
            <person name="Jeong S.E."/>
            <person name="Jeon S.H."/>
            <person name="Chun B.H."/>
            <person name="Kim D.W."/>
            <person name="Jeon C.O."/>
        </authorList>
    </citation>
    <scope>NUCLEOTIDE SEQUENCE [LARGE SCALE GENOMIC DNA]</scope>
    <source>
        <strain evidence="2 3">JCM 31718</strain>
    </source>
</reference>
<feature type="coiled-coil region" evidence="1">
    <location>
        <begin position="67"/>
        <end position="195"/>
    </location>
</feature>
<dbReference type="PANTHER" id="PTHR30438:SF2">
    <property type="entry name" value="MEMBRANE PROTEIN"/>
    <property type="match status" value="1"/>
</dbReference>
<dbReference type="Gene3D" id="2.40.50.100">
    <property type="match status" value="1"/>
</dbReference>
<protein>
    <submittedName>
        <fullName evidence="2">Biotin/lipoyl-binding protein</fullName>
    </submittedName>
</protein>
<dbReference type="Proteomes" id="UP000308054">
    <property type="component" value="Unassembled WGS sequence"/>
</dbReference>
<evidence type="ECO:0000313" key="2">
    <source>
        <dbReference type="EMBL" id="TGY88136.1"/>
    </source>
</evidence>
<comment type="caution">
    <text evidence="2">The sequence shown here is derived from an EMBL/GenBank/DDBJ whole genome shotgun (WGS) entry which is preliminary data.</text>
</comment>
<dbReference type="OrthoDB" id="9809385at2"/>
<name>A0A4S2GYE2_9PROT</name>
<sequence>MRHLPIPLLSCVLALAACGEPDELTLHGYAEADFRNLAPQAPGRIDSLNVADGDRVAAGTALFSLDSRAEREALEAARRRAEAAAARFDEAAAGGREPEIAAARDALDQARAEQQRARENLVRTLTLFERGVVPRARLDDAQAQAASADARVAELRQRLTLVQLPAREQRLAALAAEAEAARAEASRLEAELARRTVSAPAEGRVDRVLAFEGEMAGPSQPVVRFLPDGALYALVFIPEPILAGTPVGTRLSVTCDACPPDLEARITAISEEAEFTPPVIYSDEERARLVYRAEAVFEGADAPPAGTPLRVRVVE</sequence>
<organism evidence="2 3">
    <name type="scientific">Marinicauda algicola</name>
    <dbReference type="NCBI Taxonomy" id="2029849"/>
    <lineage>
        <taxon>Bacteria</taxon>
        <taxon>Pseudomonadati</taxon>
        <taxon>Pseudomonadota</taxon>
        <taxon>Alphaproteobacteria</taxon>
        <taxon>Maricaulales</taxon>
        <taxon>Maricaulaceae</taxon>
        <taxon>Marinicauda</taxon>
    </lineage>
</organism>
<dbReference type="PANTHER" id="PTHR30438">
    <property type="entry name" value="36 KDA ANTIGEN-RELATED"/>
    <property type="match status" value="1"/>
</dbReference>
<keyword evidence="3" id="KW-1185">Reference proteome</keyword>
<dbReference type="GO" id="GO:0005886">
    <property type="term" value="C:plasma membrane"/>
    <property type="evidence" value="ECO:0007669"/>
    <property type="project" value="TreeGrafter"/>
</dbReference>
<evidence type="ECO:0000313" key="3">
    <source>
        <dbReference type="Proteomes" id="UP000308054"/>
    </source>
</evidence>
<dbReference type="AlphaFoldDB" id="A0A4S2GYE2"/>
<dbReference type="EMBL" id="SRXW01000003">
    <property type="protein sequence ID" value="TGY88136.1"/>
    <property type="molecule type" value="Genomic_DNA"/>
</dbReference>
<dbReference type="Gene3D" id="1.10.287.470">
    <property type="entry name" value="Helix hairpin bin"/>
    <property type="match status" value="1"/>
</dbReference>
<dbReference type="RefSeq" id="WP_135995981.1">
    <property type="nucleotide sequence ID" value="NZ_CP071057.1"/>
</dbReference>
<keyword evidence="1" id="KW-0175">Coiled coil</keyword>